<dbReference type="OrthoDB" id="3335961at2"/>
<keyword evidence="5" id="KW-1185">Reference proteome</keyword>
<dbReference type="SUPFAM" id="SSF53756">
    <property type="entry name" value="UDP-Glycosyltransferase/glycogen phosphorylase"/>
    <property type="match status" value="1"/>
</dbReference>
<dbReference type="Gene3D" id="3.40.50.2000">
    <property type="entry name" value="Glycogen Phosphorylase B"/>
    <property type="match status" value="2"/>
</dbReference>
<dbReference type="PANTHER" id="PTHR12526">
    <property type="entry name" value="GLYCOSYLTRANSFERASE"/>
    <property type="match status" value="1"/>
</dbReference>
<dbReference type="Pfam" id="PF13439">
    <property type="entry name" value="Glyco_transf_4"/>
    <property type="match status" value="1"/>
</dbReference>
<dbReference type="Proteomes" id="UP000019494">
    <property type="component" value="Unassembled WGS sequence"/>
</dbReference>
<evidence type="ECO:0000256" key="1">
    <source>
        <dbReference type="ARBA" id="ARBA00022676"/>
    </source>
</evidence>
<proteinExistence type="predicted"/>
<dbReference type="PANTHER" id="PTHR12526:SF600">
    <property type="entry name" value="GLYCOSYL TRANSFERASE GROUP 1"/>
    <property type="match status" value="1"/>
</dbReference>
<evidence type="ECO:0000256" key="2">
    <source>
        <dbReference type="ARBA" id="ARBA00022679"/>
    </source>
</evidence>
<dbReference type="GO" id="GO:0016757">
    <property type="term" value="F:glycosyltransferase activity"/>
    <property type="evidence" value="ECO:0007669"/>
    <property type="project" value="UniProtKB-KW"/>
</dbReference>
<comment type="caution">
    <text evidence="4">The sequence shown here is derived from an EMBL/GenBank/DDBJ whole genome shotgun (WGS) entry which is preliminary data.</text>
</comment>
<accession>W9GR73</accession>
<gene>
    <name evidence="4" type="ORF">N864_06400</name>
</gene>
<keyword evidence="1" id="KW-0328">Glycosyltransferase</keyword>
<sequence length="861" mass="94060">MERRQEVVVMLVTNDVATDARVRKSALAVAATGADVTVIGLASDGRRSDVSMGPVRITRVPVEFVLRDDARARLEARRRRGLLGLRPLSTERETVLRFRDVARLRDLDPAAAPGRIDSARQQARRARRLVGRLGALGARALWGGLERTTGRIPIGARWRRVLPEVDDIELAYGPVIDALQPDVIHAHDVQTLPIAARAAMRARARGLSLLWIYDAHEWVVGLSRYPGRSARKIAAWADLEREYIRSADRVITVSPTLATALQERYSLPRRPDVVLNIPPGSGVRPDVGLLELSDVRTAAGLDTDTPLMVYSGGVTEARGVADVVAALRHLPEVHLAVVAVPGPEAPGVRRLLKEAEDLGVSGRVHALDPVAPDQVVGFLRTADVGLIPLHHFGSHEFALANKLFEYLHAGVPMVVSDCRAQAQFVTEHRLGLVHRAGDTPNLAQQVKQILGTPAVWRSRLAAVAGQPEFTWAKQAQALQAVYAELSEGALQIQPEDRMAGLDPGEQPFLERRPRRTQLGIGPSNSAGQAWAWSRAVVRQWPEVQTEVVAILNGTYDYPADVQVRPTIYRRDPVWGLDLREHARATWTHALIETGRPIFGGLAGADPRRDIAFLQDAGIEVGLVFHGSEVRSPRQHAATHAFSPFRNPRDPYTRRLQEVADRNAELVRGFGGPVFVSTPDQLDDLPDATWLPVCIDLEAWPLVEREETVPLVVHAPSNPVLKGTDAVERAVEPLVAEGLIRYQRVSGLQPKQAAELIRTADIVVDQLLLGLYGVLACEALASGAIVLGNVGDRLRSRVPAEVPIIEATPSSLNGELRRVLRELPELRASAAGRRAFVQHFHSGCYSADVLGDFLGLGDATSQ</sequence>
<name>W9GR73_9MICO</name>
<dbReference type="InterPro" id="IPR028098">
    <property type="entry name" value="Glyco_trans_4-like_N"/>
</dbReference>
<dbReference type="EMBL" id="AWQS01000009">
    <property type="protein sequence ID" value="EWT07532.1"/>
    <property type="molecule type" value="Genomic_DNA"/>
</dbReference>
<dbReference type="AlphaFoldDB" id="W9GR73"/>
<evidence type="ECO:0000313" key="5">
    <source>
        <dbReference type="Proteomes" id="UP000019494"/>
    </source>
</evidence>
<evidence type="ECO:0000259" key="3">
    <source>
        <dbReference type="Pfam" id="PF13439"/>
    </source>
</evidence>
<dbReference type="PATRIC" id="fig|584657.3.peg.461"/>
<keyword evidence="2" id="KW-0808">Transferase</keyword>
<evidence type="ECO:0000313" key="4">
    <source>
        <dbReference type="EMBL" id="EWT07532.1"/>
    </source>
</evidence>
<protein>
    <recommendedName>
        <fullName evidence="3">Glycosyltransferase subfamily 4-like N-terminal domain-containing protein</fullName>
    </recommendedName>
</protein>
<feature type="domain" description="Glycosyltransferase subfamily 4-like N-terminal" evidence="3">
    <location>
        <begin position="175"/>
        <end position="274"/>
    </location>
</feature>
<dbReference type="RefSeq" id="WP_081793297.1">
    <property type="nucleotide sequence ID" value="NZ_AWQS01000009.1"/>
</dbReference>
<reference evidence="5" key="1">
    <citation type="submission" date="2013-08" db="EMBL/GenBank/DDBJ databases">
        <title>Intrasporangium oryzae NRRL B-24470.</title>
        <authorList>
            <person name="Liu H."/>
            <person name="Wang G."/>
        </authorList>
    </citation>
    <scope>NUCLEOTIDE SEQUENCE [LARGE SCALE GENOMIC DNA]</scope>
    <source>
        <strain evidence="5">Q5-1</strain>
    </source>
</reference>
<organism evidence="4 5">
    <name type="scientific">Intrasporangium chromatireducens Q5-1</name>
    <dbReference type="NCBI Taxonomy" id="584657"/>
    <lineage>
        <taxon>Bacteria</taxon>
        <taxon>Bacillati</taxon>
        <taxon>Actinomycetota</taxon>
        <taxon>Actinomycetes</taxon>
        <taxon>Micrococcales</taxon>
        <taxon>Intrasporangiaceae</taxon>
        <taxon>Intrasporangium</taxon>
    </lineage>
</organism>
<dbReference type="Pfam" id="PF13692">
    <property type="entry name" value="Glyco_trans_1_4"/>
    <property type="match status" value="1"/>
</dbReference>